<evidence type="ECO:0000313" key="2">
    <source>
        <dbReference type="Proteomes" id="UP000054928"/>
    </source>
</evidence>
<protein>
    <submittedName>
        <fullName evidence="1">Uncharacterized protein</fullName>
    </submittedName>
</protein>
<keyword evidence="2" id="KW-1185">Reference proteome</keyword>
<name>A0A0P1APS6_PLAHL</name>
<dbReference type="RefSeq" id="XP_036263251.1">
    <property type="nucleotide sequence ID" value="XM_036407557.1"/>
</dbReference>
<proteinExistence type="predicted"/>
<organism evidence="1 2">
    <name type="scientific">Plasmopara halstedii</name>
    <name type="common">Downy mildew of sunflower</name>
    <dbReference type="NCBI Taxonomy" id="4781"/>
    <lineage>
        <taxon>Eukaryota</taxon>
        <taxon>Sar</taxon>
        <taxon>Stramenopiles</taxon>
        <taxon>Oomycota</taxon>
        <taxon>Peronosporomycetes</taxon>
        <taxon>Peronosporales</taxon>
        <taxon>Peronosporaceae</taxon>
        <taxon>Plasmopara</taxon>
    </lineage>
</organism>
<dbReference type="GeneID" id="59052663"/>
<accession>A0A0P1APS6</accession>
<reference evidence="2" key="1">
    <citation type="submission" date="2014-09" db="EMBL/GenBank/DDBJ databases">
        <authorList>
            <person name="Sharma Rahul"/>
            <person name="Thines Marco"/>
        </authorList>
    </citation>
    <scope>NUCLEOTIDE SEQUENCE [LARGE SCALE GENOMIC DNA]</scope>
</reference>
<dbReference type="Proteomes" id="UP000054928">
    <property type="component" value="Unassembled WGS sequence"/>
</dbReference>
<evidence type="ECO:0000313" key="1">
    <source>
        <dbReference type="EMBL" id="CEG43047.1"/>
    </source>
</evidence>
<sequence length="61" mass="6877">MVSLQRLNNTSKGPSCIAKVLLSLPKPDLSAGDRRKSTKIVRKLNLVFTTMVNYFVDINRK</sequence>
<dbReference type="EMBL" id="CCYD01000653">
    <property type="protein sequence ID" value="CEG43047.1"/>
    <property type="molecule type" value="Genomic_DNA"/>
</dbReference>
<dbReference type="AlphaFoldDB" id="A0A0P1APS6"/>